<keyword evidence="5" id="KW-0597">Phosphoprotein</keyword>
<dbReference type="Gene3D" id="1.10.1200.10">
    <property type="entry name" value="ACP-like"/>
    <property type="match status" value="5"/>
</dbReference>
<evidence type="ECO:0000256" key="9">
    <source>
        <dbReference type="ARBA" id="ARBA00022833"/>
    </source>
</evidence>
<dbReference type="Pfam" id="PF00698">
    <property type="entry name" value="Acyl_transf_1"/>
    <property type="match status" value="2"/>
</dbReference>
<reference evidence="19" key="1">
    <citation type="submission" date="2022-11" db="UniProtKB">
        <authorList>
            <consortium name="WormBaseParasite"/>
        </authorList>
    </citation>
    <scope>IDENTIFICATION</scope>
</reference>
<evidence type="ECO:0000313" key="19">
    <source>
        <dbReference type="WBParaSite" id="PgB10_g023_t01"/>
    </source>
</evidence>
<dbReference type="Pfam" id="PF00501">
    <property type="entry name" value="AMP-binding"/>
    <property type="match status" value="1"/>
</dbReference>
<dbReference type="EC" id="3.1.2.14" evidence="1"/>
<evidence type="ECO:0000256" key="1">
    <source>
        <dbReference type="ARBA" id="ARBA00012480"/>
    </source>
</evidence>
<feature type="domain" description="Ketosynthase family 3 (KS3)" evidence="15">
    <location>
        <begin position="504"/>
        <end position="905"/>
    </location>
</feature>
<feature type="active site" description="Proton donor; for dehydratase activity" evidence="11">
    <location>
        <position position="2774"/>
    </location>
</feature>
<dbReference type="InterPro" id="IPR013968">
    <property type="entry name" value="PKS_KR"/>
</dbReference>
<evidence type="ECO:0000256" key="4">
    <source>
        <dbReference type="ARBA" id="ARBA00022450"/>
    </source>
</evidence>
<name>A0A914ZMZ4_PARUN</name>
<keyword evidence="8 12" id="KW-0863">Zinc-finger</keyword>
<dbReference type="InterPro" id="IPR042104">
    <property type="entry name" value="PKS_dehydratase_sf"/>
</dbReference>
<dbReference type="InterPro" id="IPR049551">
    <property type="entry name" value="PKS_DH_C"/>
</dbReference>
<dbReference type="PANTHER" id="PTHR43775">
    <property type="entry name" value="FATTY ACID SYNTHASE"/>
    <property type="match status" value="1"/>
</dbReference>
<protein>
    <recommendedName>
        <fullName evidence="3">Fatty acid synthase</fullName>
        <ecNumber evidence="2">2.3.1.85</ecNumber>
        <ecNumber evidence="1">3.1.2.14</ecNumber>
    </recommendedName>
</protein>
<sequence>MTARKHERELSKPGPNFIWPRTKEVLKEIRNGTKSALADAGVLFTDLTECDPPVFFATNEDLNFGYKNDSPSVNFLRLSNFMNNDSGMHEEFMSLPNVLRSACNLITCKRCDIAVVIARLRDHRTADFCSCHHSKHRQKDQIQDVMDHSRGDADNLESGGRVTNFEFSDIKSPLLHLDTFDPDELISLLLMRYSNIEKCQDEDKDLAHCSSMFIVTSSRDFLDFLGQLYEEGVDLHCWKNISFKNVDFTAPVTFNANDERIVLQVTSTTNTEAIDVKVLHENRLCLKCTATKYVHEILQQDNSSSEGNLSADSRFVKANEFYETMAKYGYKHKGVFRSVREVHCTQRRGSVRLRHTHRLDALLDGALQAVVYSYRRGSGDNKHMLVPYHIDILTISEEAMTVGSEIVAEFDYVNKNISSCLTLYAKNIFVSMKGISFMVANFEAVGTTREHKGFSQHRNVHSQTDELRQNFGGGPVAEGMPPSMNAPYYNENHVEKKNVVGFTAERIAITSFACRLPSNINDLSEFWETLKVGRNVSTRIPCCRIKTRDDLLQGKYGDCIEKANFLEANIAEFEPEFFGISKSEAEKMDPQQRILLECVYGCMENAGLKSLENVGMFVGVMGAEYANTFDRHDDVISMLGSSASVLSGRLNYVFGSNAPSITIDTACSSSLVALNTAVGAILQKQCSKAIVAGVNLMLTEEGFGQRVNGRMLSEDGLCKAFDARADGYGRADGCVALLIEQVNVTIENSKRIWAWVDANMVNHAGRSVCLTAPNGISQQKLIKMCLACVHDSAAPSYWETHGTGTLLGDAVEMNALNATFKDMILGTAKTHIGHTEAAAGACALLKVALQMRHGYIPIHNHFMVSKNFITNQLRLAVTGEEWNGNHAGISCFGVSGTNAVAVLTKDTNINRKLQLQSRLYYIYPISSKSVASLKRLLAITREMLTECSAQILQLCSTAAFHRQHFRRRSAILLKKGQIQREICVANSPTQNLRFGIYFEMNGSNWLMDIIYLFHTYTKYYKRFIDIKQQLNDFLRRNALKKIFDNRDCLKIVHQCALILFLNDLGLQISSLKIDDDISLIASHLYKKRGKNESNPRSTPSPTNFSCVSGGPISKSLLTLLQMKILHKEHVDNTLEWIRLNDLIRSSGTICFEEKVAQWFVAGMDIRWENFYEYVDYENILPNYIFDKHEYWHSGRDQPFDHPLVGDIISSDSIEIVFRSQITSLNSPYLFGFLVNDEQHTPYGVCVEAILVAANHLSAGNFKKFRNIITHVSLSAHIMQQKFWMTTRVKKSHMMNVCTVELASTDGLIASGDVLYASASREVNTKRIKTGTIAAAKFYAELKVRRICFKNQLQLITEVSNDETVFKAVFPPQHSMRSLCDAMLQVLCYHNEITSENFYKHGRIIKQEIFDVNLWENMCNNHYFIQFSGTEVIAYSLEGILLASMSITEHIDKLHPFSTCVVESEKLSNAAIDEKMECMRYNSDALLTKIKAAVGEVLSTGITVDDSQLFVGFTDLGFDSLMITDLANRLRHKYFPALQISTIDIFEYPNINALSKLIHSRLVDENVSVKPNKPIRAHGISMHLNTMADASEIINKDSGIHSEVIGSSVPSYSERSSSEEDCVFVQSYFPVNTGIPRFLISLCDYRQGKRNAIIINSGSASESQYDEATNTWTAKMLDGSSIQKALTHLTDGKTEIAIQFDFHSKFPLEGMTTILLAFSSFVLKSSQMFVILSQPGTGQANAFAIGFSKSLAAENYPRIKFSWNFHLERLNIDDLRKKALDANSRQSENWLITGGLSGIGWQMALWLVENRDVCRIILLGRRPLQESKRSLLDVIRRKTEVLVASVDVASRSQMKCFFKKLNFKLTGVVHSAGATNDALASRQTREMFNKATSAKCVGLRLVSKMCDHYGHQPKYFIVNSSVSAILGNRGQCNYSAANALADEFMRERRAYGLPATTINWGNWLETGMALPVNERLRQVGFNGITISNAMRFLNFVIEVNPEQVIVADLNIDRIVQYRPDLAIVFEKLQVIDVSKSHSSFISNEPWRRSLPSDDMQSHHNASGAPSHPTACFNDCTFVDSERRESFILKSVVESLEMICETKITSDDYDTGFMDLGLDSLKAYRFISELQEKLACDLNILSIFENPTVSSLSQALRSTAMKLENNCAEKKQQTQDSASLTGQPTVFNNFGINIHAHSKKLAQGKILNFIERLMYSEEDILSIVRSQEMRFSKDENVTSSIFGKSRLQLIRNLLSKQVYLKDTPVNPVLCFVFTGQGSQIWNMGRQLYETFPLFKETLFMTLSLAQTYMSSNDPKLTAVLYEWNMRHFLFDTKYAQPIIFCFCYSLAKLFIHFGLEPNFLVGHSVGELVAFALSKMIDLSDTIRIVVERGKALSGISGEGKMLVVNRNAAKRLIRLTKVDVAAENGPSQIVLAGNNEEIGRCIHILHKNGYTSTLLDDRYAFHSSMITSKQLAQLEALCKNIPCKQLDRSYVASNLSGKLERRITASHILQHTQSTVRFCDCIKSLCDAGVNTWLEVGPGETLSTFIRGTTNDRSNTVLSSMKPKELEVESLIKALLELEKVGLNVIWSKVYPMQRTEPTLGNQIEYEKLISDIIIEDDNRLEGLDQHQFNALPLIPAAFSIFLFLLAASHQSNRERMAGLTVNLKNIVLRKPLHSLHDQELKIKMKDFEILLTANGLTCSECKYSRRIESRLELAIDEHFERNAQYFDHTGFYEGLRRKGLQYGPRLSVVRRIERVERKIVAELIGVKHFFVLIDAALQVLAAAVFEENDPHVYVPFEIEFIAVTCDETLLANNLKAIGQITERNERFICGDVDVSDSTGHLICALRNVTAIAKMSTNSGNRNALRHGRRRHAIKAVGESDIKVALPSKQGHPLTLSMHGTDKRRFNQCSEFVRASFPSTIMTTAKVESGSFGVHALIGVVGYAGQFSGLSCDSENLWNNLKTTTQITHSQERSNSMKAPYKVNLLNRQIEYFDAEFFGISPAEAIFIDPQQRLLLEMAQRTLENASLHQLPKNVGVFIAISSNDFAQKAYAEITEPNAYLAAGTNNSTLAGRIAYWLNVHGPALTIDTACSSFASALASACECIRGGLCEMALVGAANIILNPQSTCVLERAQMLSPKGICKVFDVDADGYIRSEGVGMVLIKKVNPQEHFRGVKIVAYAMGHNGRSAGLTVPNGRSQLELISAAIRQTNLGEISFVEAHATGTPIGDPIEVRAIREAFEKANLNPEVRLCSSKSQLGHCEAAAGVASFLTTLMSLENGYAVPNSHFMLRNDALMQNNTSMITSVFSVGEELNAKRTALMNCFGFSGSNVSLLLSKSESSAPEDGIRRIRHAQFEPYIMVISAHHPKSLLKMKADFVKYIEETDVTLADICAKLQLAKRHYRYRTAAILRNHCKELKFIANATDNKWIKIAFYFDEKPICAANIANLCENIVKFKKIFTQVYLKYSRLSNRNPIEKGADITLQFVAKLSLLIFLTQIGIYPTVICTRNDFDRIVAEVLLRKANIRRWCSAKAVSSTNSKNLYGKAVDPSNTWIKEKINEQISYDQYDCAIDVSRLLFYGGEADAENTVAASTRLANIIASLFVHGIDIIWDELNDLPCNKCRLPAYPLNEVELWPFHIAEKNSSVQTSPVIASSDGQSEDSNLPQSKRFLEEQISQKSTDFRTTEQHPDSSTEEVEKSNTADAFTEKRIETTTSKWLYELRYLKQALQGSSSRVKFIAINSAKYRQIFPKNCISSLNFKRNDDLMRLLSHEIRDRKCGNIVYEWKLMDDDLKNMAVQQSIILMQIWQTVDTSIKNNVISAACVNVYNEGMGTYLNGCAALLRSLAAERPSVSYRYIEIDKLDERFLDELSSAYSENEVISYKNGERHVQRLCPFVRRSMGCPKFDRIMITGGFGGIGKTVIKALKPKLAVILTRRTETDQLTKELIAECDGAVQIKVAKGDCGDAETVEKVLTEFTPLDMIFHCAGIVDNSLMENMSERKLQRVLHAKVDGVLNLLHIYKQCNVSKIVAFSSVAAIFGSAGQANYAFANGLMETLMAPNWNSLTISWGPWDEIGMLAGDEKKLIRKQITTNGWKFLPPTEAVNVLIENLNYTGHIVVLNASFERILSRQQHLSKFLRAITDVDVIAKIEVVPEKRKIPEERKASTYRGRFSRNILEDVIRRVSGIENIEPDVGFMSMGIDSLMIAQMKDILKHEINVDLATTVFYDRCTVDSLSAYIGEKVCERKEIQNGTYLSKVDSEQVAIIAYSGAFSGAANVDEFWKNLLAGKESITTENSVQEMNVSENFSRFVRAGGLIPDIDKFDHKFWSISHGDASYLDPQIRKFVEHAYFTLEKCGLVNRRKDLNIAVLAGAEPSTYGRMDAYRDGTIEKMFAINQKDFVAIWTSHLLDLHGPSFAVYSACSSGLLAVVQAADLLKSGRCDVALVGAASLVLPDAIGHYYQPGMIYSPDGHCRPFDVQSAGTVRGSAVGVVALRLLSEAIRDNNPILAVLEGYSVNNDGKMKSSFTAPNIDGQIECLKGAIASMNSGDVEYVECHGTGTEIGDSIELIAMSEAYTRELFIGSVKANIGHGFAGAGLAGLFKICKIAETRMIPMQINFNRFNDSHPETKFVVPKTNTCINREKFRVAVSSFGIGGTNVHLILRNIVAQKSKQLSNTKQLHLLPISAKTRSSCIALCRAIYEYLNAESDLFNVAYTLQNHREHFRYRVVIIAENVEDAKNQLCNVDQVLEANELTNDNIAFFFAPQGVQYVRMGEISLKGAPAFSKAMKDCCDIASREIGVDFWQVLYPKVSGSPNGTDNIDPTKQQCFAQCALFSLCFSIVQQLNEWGIQCATMIGHSVGEYSAAVCAGVFSLEEMMRILAYRSRLVASTRNAKMLALKNSPEQFPDGIEVSAVLGKHFKCVVGKPGRMDAFKELLIEEGIEYRELATEYGFHSSFMDSILPAFSNFLDTFTCRPPTKKILSNIDGRPIVWYDKDYMVSHMRKPVRLDKCISNLPPNIKVIIEIGPSDTTNLFYDGDVVVIIGGSGFIGRAFTNFLCKKFTSLIIILISRTANLQLNETESARVLQKWSTTKQHLFFIYDANIANKEDVSAVVKDILKQHSRINVVIHAAGKPTANKLQKNRDDVEAVFAAKIFGTRNVIDVLCENNCHVRNFILTSSLSAILGIQGNEDYAAANIFLDEMSNHSLYSVDNIVSIEWPAWNDSTMFTNYLSNSHYPVAQMIQGNSLSTQDYELIFFDAIRHVGCSAISTANPGDVIDEVIRIQEKPSAITSEDATIAKLEQSTEDVIKEIWKQCLGVENISLNDNFFHLGGHSLNGMQITWQVNKRFGCACTVNELFKNPNFVNFLAVIQRGLERNSITVCLPMSDENSTDVCLPMSDKLQRLKLTFAQENMFLLRNLYEPTLYNIVFSMKFEGNVNRRTLRYALLALIARQTSLRSVFITSEDEHYQECYSLTEAYQNIDWSVGLHDFDSTIQAETRFEFRLDMIPFRIIALETELGECYVIVSQHHIITDGWSMSVFAKELSEFYRSFTSSSAEISLRPPPLSRHIVDYATWQRNEQSLTKLEHDLKIVCNRLKDSRATRILKDRSISAGAFVNTEKYSFFLPPFLKRRLKEQIALLNTTEYVLMLSAFICLMRKYSDDFVTDEVVIGSVVSGRPFQEMNSIIGYFLNNIVIKVNGIKACAHTSEIIRAVEDAVNEARCFEHVPFHQIVGELGQQRNHNDNPLFEVYFNYRHNLDFPVVEIPDTRTTVCQHTSNTIFDFSCTIDETQKGLKITFDYNSSSYYSETIVELAKEYMRYIAEFDERQEDIPRVHRTGIFTQDVPGHYSMSTILVQQSNMSSSLIAIDDKQSTETYATLVKKASRIAFVLKQAYLQHQSEPIRADSIVPICMDPNKALIPIVAVLLTGAAYAPLDPENAVNWNAELLANINPACVISNLIDFSGYSVLNPDRIDPLVDRAQHRAHSSAEHLVYVIHTSGSTGKQKGVCVTHGNLVHIIRFATAQMQAHPEFRTYHSVNTVFDVSCMNIFTTLANAATLVTADNRLNAAFEIVEKRINFAYLPSALFGSFDSVQQANLESLERLFVGGESPSSSALNECLRRGVPIRQIYGPTETTIWSLTNRCTSYEGGDSGARVIGYPTGNQGILLVDKYGNELSGGKLAELVVTGDSVARGYLNIASPEFSDNHIRSREELILNRNGRRYRTGDMVRKVGAKLLFMGRIDCQCKIRGFRVDTTQIEEGIRMFDSAIKNVIVTATEDSNSLVAIIENYKIDAKILGGFLHKTLPYYMVPQIFISVNKLPLNASGKIDRHKLVKLVLKKKFEVKDKPDVENPKEMSPIEMKVADLWQELLQRPNIHLSDNFFDCGGHSLSALKLCNKLRQTLSIELKPTEIFTYPTISSLSELIEKRISFEEETISPLIPLRESPDSKMNLYAIHAIAGSIFPYYGILLAIPKRFNVFAIEYRKEYKSRTLVDLAHFYVRQINKERRGASVYLLGHSLGGILAREMAHLMQLQSAQHSPPFVVMLDSWSVGTENLQVGAVKEYLQQHCRVKARKHIHVKYVADNSSRLAFLCAQTTAFQEKHEPVCKKMSKSRRKVFDSGKQRATGSDVTINDVRNAQREREKLGGTYPRPKTSWREKHETFVSAVSASRQVDYALKTGTPLPPPPKTSLPKDYVQCEYCGRNFNTNAAERHIPFCRDQYERKGPVKVNAYAERPLLPKHNTVRFVLCIK</sequence>
<dbReference type="SUPFAM" id="SSF53901">
    <property type="entry name" value="Thiolase-like"/>
    <property type="match status" value="3"/>
</dbReference>
<dbReference type="Pfam" id="PF22621">
    <property type="entry name" value="CurL-like_PKS_C"/>
    <property type="match status" value="1"/>
</dbReference>
<dbReference type="InterPro" id="IPR023213">
    <property type="entry name" value="CAT-like_dom_sf"/>
</dbReference>
<dbReference type="InterPro" id="IPR018201">
    <property type="entry name" value="Ketoacyl_synth_AS"/>
</dbReference>
<keyword evidence="4" id="KW-0596">Phosphopantetheine</keyword>
<accession>A0A914ZMZ4</accession>
<feature type="compositionally biased region" description="Basic and acidic residues" evidence="13">
    <location>
        <begin position="3679"/>
        <end position="3704"/>
    </location>
</feature>
<dbReference type="GO" id="GO:0004312">
    <property type="term" value="F:fatty acid synthase activity"/>
    <property type="evidence" value="ECO:0007669"/>
    <property type="project" value="UniProtKB-EC"/>
</dbReference>
<dbReference type="InterPro" id="IPR016035">
    <property type="entry name" value="Acyl_Trfase/lysoPLipase"/>
</dbReference>
<evidence type="ECO:0000256" key="12">
    <source>
        <dbReference type="PROSITE-ProRule" id="PRU01371"/>
    </source>
</evidence>
<feature type="domain" description="Ketosynthase family 3 (KS3)" evidence="15">
    <location>
        <begin position="2934"/>
        <end position="3336"/>
    </location>
</feature>
<dbReference type="SMART" id="SM00822">
    <property type="entry name" value="PKS_KR"/>
    <property type="match status" value="2"/>
</dbReference>
<evidence type="ECO:0000259" key="17">
    <source>
        <dbReference type="PROSITE" id="PS52027"/>
    </source>
</evidence>
<dbReference type="Pfam" id="PF16197">
    <property type="entry name" value="KAsynt_C_assoc"/>
    <property type="match status" value="1"/>
</dbReference>
<dbReference type="SUPFAM" id="SSF47336">
    <property type="entry name" value="ACP-like"/>
    <property type="match status" value="5"/>
</dbReference>
<evidence type="ECO:0000259" key="14">
    <source>
        <dbReference type="PROSITE" id="PS50075"/>
    </source>
</evidence>
<dbReference type="Gene3D" id="3.40.50.720">
    <property type="entry name" value="NAD(P)-binding Rossmann-like Domain"/>
    <property type="match status" value="3"/>
</dbReference>
<dbReference type="SMART" id="SM00825">
    <property type="entry name" value="PKS_KS"/>
    <property type="match status" value="3"/>
</dbReference>
<dbReference type="InterPro" id="IPR020806">
    <property type="entry name" value="PKS_PP-bd"/>
</dbReference>
<dbReference type="InterPro" id="IPR000873">
    <property type="entry name" value="AMP-dep_synth/lig_dom"/>
</dbReference>
<dbReference type="Proteomes" id="UP000887569">
    <property type="component" value="Unplaced"/>
</dbReference>
<dbReference type="Pfam" id="PF14765">
    <property type="entry name" value="PS-DH"/>
    <property type="match status" value="1"/>
</dbReference>
<dbReference type="Gene3D" id="3.40.50.12780">
    <property type="entry name" value="N-terminal domain of ligase-like"/>
    <property type="match status" value="1"/>
</dbReference>
<dbReference type="SUPFAM" id="SSF52151">
    <property type="entry name" value="FabD/lysophospholipase-like"/>
    <property type="match status" value="2"/>
</dbReference>
<dbReference type="PROSITE" id="PS52027">
    <property type="entry name" value="ZF_C2HC_C3H"/>
    <property type="match status" value="1"/>
</dbReference>
<dbReference type="InterPro" id="IPR042099">
    <property type="entry name" value="ANL_N_sf"/>
</dbReference>
<organism evidence="18 19">
    <name type="scientific">Parascaris univalens</name>
    <name type="common">Nematode worm</name>
    <dbReference type="NCBI Taxonomy" id="6257"/>
    <lineage>
        <taxon>Eukaryota</taxon>
        <taxon>Metazoa</taxon>
        <taxon>Ecdysozoa</taxon>
        <taxon>Nematoda</taxon>
        <taxon>Chromadorea</taxon>
        <taxon>Rhabditida</taxon>
        <taxon>Spirurina</taxon>
        <taxon>Ascaridomorpha</taxon>
        <taxon>Ascaridoidea</taxon>
        <taxon>Ascarididae</taxon>
        <taxon>Parascaris</taxon>
    </lineage>
</organism>
<feature type="domain" description="PKS/mFAS DH" evidence="16">
    <location>
        <begin position="2587"/>
        <end position="2859"/>
    </location>
</feature>
<dbReference type="PROSITE" id="PS00012">
    <property type="entry name" value="PHOSPHOPANTETHEINE"/>
    <property type="match status" value="3"/>
</dbReference>
<dbReference type="Pfam" id="PF00550">
    <property type="entry name" value="PP-binding"/>
    <property type="match status" value="5"/>
</dbReference>
<dbReference type="InterPro" id="IPR049899">
    <property type="entry name" value="Znf_C2HC_C3H"/>
</dbReference>
<dbReference type="InterPro" id="IPR001242">
    <property type="entry name" value="Condensation_dom"/>
</dbReference>
<keyword evidence="18" id="KW-1185">Reference proteome</keyword>
<evidence type="ECO:0000256" key="2">
    <source>
        <dbReference type="ARBA" id="ARBA00012873"/>
    </source>
</evidence>
<dbReference type="SUPFAM" id="SSF56801">
    <property type="entry name" value="Acetyl-CoA synthetase-like"/>
    <property type="match status" value="1"/>
</dbReference>
<dbReference type="Pfam" id="PF08659">
    <property type="entry name" value="KR"/>
    <property type="match status" value="3"/>
</dbReference>
<dbReference type="GO" id="GO:0031177">
    <property type="term" value="F:phosphopantetheine binding"/>
    <property type="evidence" value="ECO:0007669"/>
    <property type="project" value="InterPro"/>
</dbReference>
<dbReference type="Gene3D" id="3.30.559.10">
    <property type="entry name" value="Chloramphenicol acetyltransferase-like domain"/>
    <property type="match status" value="1"/>
</dbReference>
<dbReference type="InterPro" id="IPR036291">
    <property type="entry name" value="NAD(P)-bd_dom_sf"/>
</dbReference>
<dbReference type="Gene3D" id="3.40.366.10">
    <property type="entry name" value="Malonyl-Coenzyme A Acyl Carrier Protein, domain 2"/>
    <property type="match status" value="2"/>
</dbReference>
<evidence type="ECO:0000256" key="3">
    <source>
        <dbReference type="ARBA" id="ARBA00018769"/>
    </source>
</evidence>
<dbReference type="Gene3D" id="3.40.50.1820">
    <property type="entry name" value="alpha/beta hydrolase"/>
    <property type="match status" value="1"/>
</dbReference>
<dbReference type="Gene3D" id="3.40.47.10">
    <property type="match status" value="3"/>
</dbReference>
<evidence type="ECO:0000313" key="18">
    <source>
        <dbReference type="Proteomes" id="UP000887569"/>
    </source>
</evidence>
<feature type="domain" description="Carrier" evidence="14">
    <location>
        <begin position="6349"/>
        <end position="6424"/>
    </location>
</feature>
<evidence type="ECO:0000256" key="10">
    <source>
        <dbReference type="ARBA" id="ARBA00044883"/>
    </source>
</evidence>
<dbReference type="CDD" id="cd05274">
    <property type="entry name" value="KR_FAS_SDR_x"/>
    <property type="match status" value="2"/>
</dbReference>
<dbReference type="InterPro" id="IPR049900">
    <property type="entry name" value="PKS_mFAS_DH"/>
</dbReference>
<feature type="domain" description="Carrier" evidence="14">
    <location>
        <begin position="5296"/>
        <end position="5371"/>
    </location>
</feature>
<dbReference type="Pfam" id="PF00109">
    <property type="entry name" value="ketoacyl-synt"/>
    <property type="match status" value="3"/>
</dbReference>
<dbReference type="Gene3D" id="3.10.129.110">
    <property type="entry name" value="Polyketide synthase dehydratase"/>
    <property type="match status" value="2"/>
</dbReference>
<dbReference type="SUPFAM" id="SSF51735">
    <property type="entry name" value="NAD(P)-binding Rossmann-fold domains"/>
    <property type="match status" value="3"/>
</dbReference>
<dbReference type="GO" id="GO:0016297">
    <property type="term" value="F:fatty acyl-[ACP] hydrolase activity"/>
    <property type="evidence" value="ECO:0007669"/>
    <property type="project" value="UniProtKB-EC"/>
</dbReference>
<dbReference type="PROSITE" id="PS52004">
    <property type="entry name" value="KS3_2"/>
    <property type="match status" value="3"/>
</dbReference>
<dbReference type="InterPro" id="IPR009081">
    <property type="entry name" value="PP-bd_ACP"/>
</dbReference>
<dbReference type="InterPro" id="IPR029058">
    <property type="entry name" value="AB_hydrolase_fold"/>
</dbReference>
<dbReference type="PANTHER" id="PTHR43775:SF51">
    <property type="entry name" value="INACTIVE PHENOLPHTHIOCEROL SYNTHESIS POLYKETIDE SYNTHASE TYPE I PKS1-RELATED"/>
    <property type="match status" value="1"/>
</dbReference>
<dbReference type="InterPro" id="IPR014031">
    <property type="entry name" value="Ketoacyl_synth_C"/>
</dbReference>
<dbReference type="SMART" id="SM00823">
    <property type="entry name" value="PKS_PP"/>
    <property type="match status" value="4"/>
</dbReference>
<feature type="region of interest" description="Disordered" evidence="13">
    <location>
        <begin position="3676"/>
        <end position="3704"/>
    </location>
</feature>
<dbReference type="InterPro" id="IPR006162">
    <property type="entry name" value="Ppantetheine_attach_site"/>
</dbReference>
<dbReference type="Gene3D" id="3.30.559.30">
    <property type="entry name" value="Nonribosomal peptide synthetase, condensation domain"/>
    <property type="match status" value="1"/>
</dbReference>
<dbReference type="PROSITE" id="PS52019">
    <property type="entry name" value="PKS_MFAS_DH"/>
    <property type="match status" value="1"/>
</dbReference>
<feature type="region of interest" description="C-terminal hotdog fold" evidence="11">
    <location>
        <begin position="2723"/>
        <end position="2859"/>
    </location>
</feature>
<dbReference type="Gene3D" id="3.30.300.30">
    <property type="match status" value="1"/>
</dbReference>
<feature type="active site" description="Proton acceptor; for dehydratase activity" evidence="11">
    <location>
        <position position="2626"/>
    </location>
</feature>
<dbReference type="InterPro" id="IPR016039">
    <property type="entry name" value="Thiolase-like"/>
</dbReference>
<dbReference type="InterPro" id="IPR050091">
    <property type="entry name" value="PKS_NRPS_Biosynth_Enz"/>
</dbReference>
<dbReference type="InterPro" id="IPR001227">
    <property type="entry name" value="Ac_transferase_dom_sf"/>
</dbReference>
<keyword evidence="7" id="KW-0479">Metal-binding</keyword>
<evidence type="ECO:0000259" key="16">
    <source>
        <dbReference type="PROSITE" id="PS52019"/>
    </source>
</evidence>
<comment type="catalytic activity">
    <reaction evidence="10">
        <text>acetyl-CoA + n malonyl-CoA + 2n NADPH + 2n H(+) = a long-chain fatty acid + (n+1) CoA + n CO2 + 2n NADP(+).</text>
        <dbReference type="EC" id="2.3.1.85"/>
    </reaction>
</comment>
<dbReference type="InterPro" id="IPR016036">
    <property type="entry name" value="Malonyl_transacylase_ACP-bd"/>
</dbReference>
<feature type="region of interest" description="N-terminal hotdog fold" evidence="11">
    <location>
        <begin position="2587"/>
        <end position="2712"/>
    </location>
</feature>
<dbReference type="SUPFAM" id="SSF53474">
    <property type="entry name" value="alpha/beta-Hydrolases"/>
    <property type="match status" value="1"/>
</dbReference>
<dbReference type="SUPFAM" id="SSF55048">
    <property type="entry name" value="Probable ACP-binding domain of malonyl-CoA ACP transacylase"/>
    <property type="match status" value="1"/>
</dbReference>
<dbReference type="GO" id="GO:0044550">
    <property type="term" value="P:secondary metabolite biosynthetic process"/>
    <property type="evidence" value="ECO:0007669"/>
    <property type="project" value="UniProtKB-ARBA"/>
</dbReference>
<dbReference type="InterPro" id="IPR057326">
    <property type="entry name" value="KR_dom"/>
</dbReference>
<feature type="domain" description="C2HC/C3H-type" evidence="17">
    <location>
        <begin position="6689"/>
        <end position="6718"/>
    </location>
</feature>
<dbReference type="PROSITE" id="PS00606">
    <property type="entry name" value="KS3_1"/>
    <property type="match status" value="1"/>
</dbReference>
<feature type="domain" description="Carrier" evidence="14">
    <location>
        <begin position="1480"/>
        <end position="1561"/>
    </location>
</feature>
<evidence type="ECO:0000256" key="11">
    <source>
        <dbReference type="PROSITE-ProRule" id="PRU01363"/>
    </source>
</evidence>
<evidence type="ECO:0000256" key="13">
    <source>
        <dbReference type="SAM" id="MobiDB-lite"/>
    </source>
</evidence>
<evidence type="ECO:0000256" key="8">
    <source>
        <dbReference type="ARBA" id="ARBA00022771"/>
    </source>
</evidence>
<feature type="domain" description="Carrier" evidence="14">
    <location>
        <begin position="2077"/>
        <end position="2158"/>
    </location>
</feature>
<dbReference type="InterPro" id="IPR020841">
    <property type="entry name" value="PKS_Beta-ketoAc_synthase_dom"/>
</dbReference>
<keyword evidence="6" id="KW-0808">Transferase</keyword>
<dbReference type="SMART" id="SM00827">
    <property type="entry name" value="PKS_AT"/>
    <property type="match status" value="2"/>
</dbReference>
<dbReference type="Gene3D" id="3.30.70.3290">
    <property type="match status" value="2"/>
</dbReference>
<dbReference type="GO" id="GO:0006633">
    <property type="term" value="P:fatty acid biosynthetic process"/>
    <property type="evidence" value="ECO:0007669"/>
    <property type="project" value="InterPro"/>
</dbReference>
<evidence type="ECO:0000256" key="5">
    <source>
        <dbReference type="ARBA" id="ARBA00022553"/>
    </source>
</evidence>
<dbReference type="InterPro" id="IPR001031">
    <property type="entry name" value="Thioesterase"/>
</dbReference>
<dbReference type="GO" id="GO:0004315">
    <property type="term" value="F:3-oxoacyl-[acyl-carrier-protein] synthase activity"/>
    <property type="evidence" value="ECO:0007669"/>
    <property type="project" value="InterPro"/>
</dbReference>
<dbReference type="InterPro" id="IPR045851">
    <property type="entry name" value="AMP-bd_C_sf"/>
</dbReference>
<dbReference type="EC" id="2.3.1.85" evidence="2"/>
<evidence type="ECO:0000256" key="7">
    <source>
        <dbReference type="ARBA" id="ARBA00022723"/>
    </source>
</evidence>
<keyword evidence="9" id="KW-0862">Zinc</keyword>
<proteinExistence type="predicted"/>
<dbReference type="GO" id="GO:0008270">
    <property type="term" value="F:zinc ion binding"/>
    <property type="evidence" value="ECO:0007669"/>
    <property type="project" value="UniProtKB-KW"/>
</dbReference>
<feature type="domain" description="Ketosynthase family 3 (KS3)" evidence="15">
    <location>
        <begin position="4258"/>
        <end position="4662"/>
    </location>
</feature>
<dbReference type="SUPFAM" id="SSF52777">
    <property type="entry name" value="CoA-dependent acyltransferases"/>
    <property type="match status" value="2"/>
</dbReference>
<dbReference type="InterPro" id="IPR014030">
    <property type="entry name" value="Ketoacyl_synth_N"/>
</dbReference>
<evidence type="ECO:0000259" key="15">
    <source>
        <dbReference type="PROSITE" id="PS52004"/>
    </source>
</evidence>
<dbReference type="WBParaSite" id="PgB10_g023_t01">
    <property type="protein sequence ID" value="PgB10_g023_t01"/>
    <property type="gene ID" value="PgB10_g023"/>
</dbReference>
<dbReference type="Gene3D" id="3.30.70.250">
    <property type="entry name" value="Malonyl-CoA ACP transacylase, ACP-binding"/>
    <property type="match status" value="2"/>
</dbReference>
<dbReference type="PROSITE" id="PS50075">
    <property type="entry name" value="CARRIER"/>
    <property type="match status" value="4"/>
</dbReference>
<dbReference type="CDD" id="cd00833">
    <property type="entry name" value="PKS"/>
    <property type="match status" value="3"/>
</dbReference>
<dbReference type="Pfam" id="PF00975">
    <property type="entry name" value="Thioesterase"/>
    <property type="match status" value="1"/>
</dbReference>
<dbReference type="InterPro" id="IPR036736">
    <property type="entry name" value="ACP-like_sf"/>
</dbReference>
<dbReference type="InterPro" id="IPR032821">
    <property type="entry name" value="PKS_assoc"/>
</dbReference>
<dbReference type="Pfam" id="PF00668">
    <property type="entry name" value="Condensation"/>
    <property type="match status" value="1"/>
</dbReference>
<evidence type="ECO:0000256" key="6">
    <source>
        <dbReference type="ARBA" id="ARBA00022679"/>
    </source>
</evidence>
<dbReference type="InterPro" id="IPR014043">
    <property type="entry name" value="Acyl_transferase_dom"/>
</dbReference>
<dbReference type="Pfam" id="PF02801">
    <property type="entry name" value="Ketoacyl-synt_C"/>
    <property type="match status" value="3"/>
</dbReference>